<reference evidence="2" key="1">
    <citation type="submission" date="2022-11" db="UniProtKB">
        <authorList>
            <consortium name="WormBaseParasite"/>
        </authorList>
    </citation>
    <scope>IDENTIFICATION</scope>
</reference>
<dbReference type="Proteomes" id="UP000887565">
    <property type="component" value="Unplaced"/>
</dbReference>
<sequence length="94" mass="10635">MALYKQAFLRTLRTFIGTRSYFDAKHWRFVAFLTDFPGKQAIFDQEKSNKLPVTSSSAAPVRVLRTPATSETASVFSRSLVEIFRQVSTVLMLG</sequence>
<evidence type="ECO:0000313" key="2">
    <source>
        <dbReference type="WBParaSite" id="nRc.2.0.1.t06751-RA"/>
    </source>
</evidence>
<keyword evidence="1" id="KW-1185">Reference proteome</keyword>
<proteinExistence type="predicted"/>
<evidence type="ECO:0000313" key="1">
    <source>
        <dbReference type="Proteomes" id="UP000887565"/>
    </source>
</evidence>
<dbReference type="WBParaSite" id="nRc.2.0.1.t06751-RA">
    <property type="protein sequence ID" value="nRc.2.0.1.t06751-RA"/>
    <property type="gene ID" value="nRc.2.0.1.g06751"/>
</dbReference>
<organism evidence="1 2">
    <name type="scientific">Romanomermis culicivorax</name>
    <name type="common">Nematode worm</name>
    <dbReference type="NCBI Taxonomy" id="13658"/>
    <lineage>
        <taxon>Eukaryota</taxon>
        <taxon>Metazoa</taxon>
        <taxon>Ecdysozoa</taxon>
        <taxon>Nematoda</taxon>
        <taxon>Enoplea</taxon>
        <taxon>Dorylaimia</taxon>
        <taxon>Mermithida</taxon>
        <taxon>Mermithoidea</taxon>
        <taxon>Mermithidae</taxon>
        <taxon>Romanomermis</taxon>
    </lineage>
</organism>
<name>A0A915HZR8_ROMCU</name>
<dbReference type="AlphaFoldDB" id="A0A915HZR8"/>
<accession>A0A915HZR8</accession>
<protein>
    <submittedName>
        <fullName evidence="2">Uncharacterized protein</fullName>
    </submittedName>
</protein>